<evidence type="ECO:0000256" key="3">
    <source>
        <dbReference type="ARBA" id="ARBA00022692"/>
    </source>
</evidence>
<protein>
    <submittedName>
        <fullName evidence="7">PAT family beta-lactamase induction signal transducer AmpG</fullName>
    </submittedName>
</protein>
<feature type="transmembrane region" description="Helical" evidence="6">
    <location>
        <begin position="170"/>
        <end position="192"/>
    </location>
</feature>
<comment type="caution">
    <text evidence="7">The sequence shown here is derived from an EMBL/GenBank/DDBJ whole genome shotgun (WGS) entry which is preliminary data.</text>
</comment>
<keyword evidence="4 6" id="KW-1133">Transmembrane helix</keyword>
<feature type="transmembrane region" description="Helical" evidence="6">
    <location>
        <begin position="75"/>
        <end position="95"/>
    </location>
</feature>
<reference evidence="7 8" key="1">
    <citation type="submission" date="2018-07" db="EMBL/GenBank/DDBJ databases">
        <title>Genomic Encyclopedia of Type Strains, Phase IV (KMG-IV): sequencing the most valuable type-strain genomes for metagenomic binning, comparative biology and taxonomic classification.</title>
        <authorList>
            <person name="Goeker M."/>
        </authorList>
    </citation>
    <scope>NUCLEOTIDE SEQUENCE [LARGE SCALE GENOMIC DNA]</scope>
    <source>
        <strain evidence="7 8">DSM 4134</strain>
    </source>
</reference>
<comment type="subcellular location">
    <subcellularLocation>
        <location evidence="1">Membrane</location>
        <topology evidence="1">Multi-pass membrane protein</topology>
    </subcellularLocation>
</comment>
<dbReference type="GO" id="GO:0016020">
    <property type="term" value="C:membrane"/>
    <property type="evidence" value="ECO:0007669"/>
    <property type="project" value="UniProtKB-SubCell"/>
</dbReference>
<proteinExistence type="predicted"/>
<dbReference type="InterPro" id="IPR011701">
    <property type="entry name" value="MFS"/>
</dbReference>
<evidence type="ECO:0000256" key="1">
    <source>
        <dbReference type="ARBA" id="ARBA00004141"/>
    </source>
</evidence>
<keyword evidence="5 6" id="KW-0472">Membrane</keyword>
<evidence type="ECO:0000256" key="2">
    <source>
        <dbReference type="ARBA" id="ARBA00022448"/>
    </source>
</evidence>
<sequence>MGPFATKANPWRWIPSLYFSQGLPYVIVMTVSVIMYKNLDISNAEIAFYTSWLYLPWVIKPLWSPFVEMFSTRRTWVLVMQFLLGAALACVALTIPMDNFFQLSLAFLWLMAFSSATHDIASDGFYLLALPSKDQAFFIGIRSTFYRVAMITGQGAVVVVAGYLEERLPTIQGAWSAVFGGVAVLYLLFFFYHRWSLPKPSQDEKVTVQEPGEVFKRFFQTLAAFFKKPQIGIAITFLMCYRLGESQLVKLASPFLLDERSVGGLGLSTQQVGVVYGTFGVIALTLGGILGGIVASRDGLKRWIWWMVAAINLPNIVYIYLSFAQPESFFLVTAAVVVEQFGYGFGFAGYLLYMIYIARGQFSTAHYALATGFMALGMMVPGMISGWVQELIGYQYFFVWVVIATIPSFVVTRFLQIDADFGKKEEA</sequence>
<gene>
    <name evidence="7" type="ORF">C7460_104179</name>
</gene>
<feature type="transmembrane region" description="Helical" evidence="6">
    <location>
        <begin position="46"/>
        <end position="63"/>
    </location>
</feature>
<dbReference type="RefSeq" id="WP_115867243.1">
    <property type="nucleotide sequence ID" value="NZ_QREG01000004.1"/>
</dbReference>
<dbReference type="GO" id="GO:0022857">
    <property type="term" value="F:transmembrane transporter activity"/>
    <property type="evidence" value="ECO:0007669"/>
    <property type="project" value="InterPro"/>
</dbReference>
<dbReference type="OrthoDB" id="9787815at2"/>
<dbReference type="InterPro" id="IPR036259">
    <property type="entry name" value="MFS_trans_sf"/>
</dbReference>
<feature type="transmembrane region" description="Helical" evidence="6">
    <location>
        <begin position="12"/>
        <end position="34"/>
    </location>
</feature>
<feature type="transmembrane region" description="Helical" evidence="6">
    <location>
        <begin position="365"/>
        <end position="388"/>
    </location>
</feature>
<dbReference type="Pfam" id="PF07690">
    <property type="entry name" value="MFS_1"/>
    <property type="match status" value="1"/>
</dbReference>
<evidence type="ECO:0000256" key="4">
    <source>
        <dbReference type="ARBA" id="ARBA00022989"/>
    </source>
</evidence>
<feature type="transmembrane region" description="Helical" evidence="6">
    <location>
        <begin position="274"/>
        <end position="296"/>
    </location>
</feature>
<dbReference type="AlphaFoldDB" id="A0A3D9L5H3"/>
<organism evidence="7 8">
    <name type="scientific">Marinoscillum furvescens DSM 4134</name>
    <dbReference type="NCBI Taxonomy" id="1122208"/>
    <lineage>
        <taxon>Bacteria</taxon>
        <taxon>Pseudomonadati</taxon>
        <taxon>Bacteroidota</taxon>
        <taxon>Cytophagia</taxon>
        <taxon>Cytophagales</taxon>
        <taxon>Reichenbachiellaceae</taxon>
        <taxon>Marinoscillum</taxon>
    </lineage>
</organism>
<evidence type="ECO:0000256" key="6">
    <source>
        <dbReference type="SAM" id="Phobius"/>
    </source>
</evidence>
<dbReference type="PANTHER" id="PTHR12778:SF10">
    <property type="entry name" value="MAJOR FACILITATOR SUPERFAMILY DOMAIN-CONTAINING PROTEIN 3"/>
    <property type="match status" value="1"/>
</dbReference>
<dbReference type="Proteomes" id="UP000256779">
    <property type="component" value="Unassembled WGS sequence"/>
</dbReference>
<dbReference type="InterPro" id="IPR004752">
    <property type="entry name" value="AmpG_permease/AT-1"/>
</dbReference>
<feature type="transmembrane region" description="Helical" evidence="6">
    <location>
        <begin position="329"/>
        <end position="353"/>
    </location>
</feature>
<dbReference type="Gene3D" id="1.20.1250.20">
    <property type="entry name" value="MFS general substrate transporter like domains"/>
    <property type="match status" value="2"/>
</dbReference>
<feature type="transmembrane region" description="Helical" evidence="6">
    <location>
        <begin position="144"/>
        <end position="164"/>
    </location>
</feature>
<name>A0A3D9L5H3_MARFU</name>
<dbReference type="EMBL" id="QREG01000004">
    <property type="protein sequence ID" value="REE01159.1"/>
    <property type="molecule type" value="Genomic_DNA"/>
</dbReference>
<dbReference type="PANTHER" id="PTHR12778">
    <property type="entry name" value="SOLUTE CARRIER FAMILY 33 ACETYL-COA TRANSPORTER -RELATED"/>
    <property type="match status" value="1"/>
</dbReference>
<keyword evidence="3 6" id="KW-0812">Transmembrane</keyword>
<keyword evidence="8" id="KW-1185">Reference proteome</keyword>
<feature type="transmembrane region" description="Helical" evidence="6">
    <location>
        <begin position="303"/>
        <end position="323"/>
    </location>
</feature>
<feature type="transmembrane region" description="Helical" evidence="6">
    <location>
        <begin position="394"/>
        <end position="415"/>
    </location>
</feature>
<evidence type="ECO:0000313" key="8">
    <source>
        <dbReference type="Proteomes" id="UP000256779"/>
    </source>
</evidence>
<keyword evidence="2" id="KW-0813">Transport</keyword>
<evidence type="ECO:0000313" key="7">
    <source>
        <dbReference type="EMBL" id="REE01159.1"/>
    </source>
</evidence>
<accession>A0A3D9L5H3</accession>
<dbReference type="SUPFAM" id="SSF103473">
    <property type="entry name" value="MFS general substrate transporter"/>
    <property type="match status" value="1"/>
</dbReference>
<evidence type="ECO:0000256" key="5">
    <source>
        <dbReference type="ARBA" id="ARBA00023136"/>
    </source>
</evidence>